<evidence type="ECO:0000256" key="1">
    <source>
        <dbReference type="SAM" id="Phobius"/>
    </source>
</evidence>
<sequence>MAPLLPYPSTICGLMVLLLLVCVSVCGRRRRHGLRFLELEERHHEWIALLWQTSVSHALNRCNCWAKVKSSLLSLSSPRVKTMNR</sequence>
<protein>
    <submittedName>
        <fullName evidence="2">Putative secreted protein</fullName>
    </submittedName>
</protein>
<evidence type="ECO:0000313" key="2">
    <source>
        <dbReference type="EMBL" id="MBW80094.1"/>
    </source>
</evidence>
<accession>A0A2M4DRB0</accession>
<keyword evidence="1" id="KW-0812">Transmembrane</keyword>
<keyword evidence="1" id="KW-0472">Membrane</keyword>
<organism evidence="2">
    <name type="scientific">Anopheles darlingi</name>
    <name type="common">Mosquito</name>
    <dbReference type="NCBI Taxonomy" id="43151"/>
    <lineage>
        <taxon>Eukaryota</taxon>
        <taxon>Metazoa</taxon>
        <taxon>Ecdysozoa</taxon>
        <taxon>Arthropoda</taxon>
        <taxon>Hexapoda</taxon>
        <taxon>Insecta</taxon>
        <taxon>Pterygota</taxon>
        <taxon>Neoptera</taxon>
        <taxon>Endopterygota</taxon>
        <taxon>Diptera</taxon>
        <taxon>Nematocera</taxon>
        <taxon>Culicoidea</taxon>
        <taxon>Culicidae</taxon>
        <taxon>Anophelinae</taxon>
        <taxon>Anopheles</taxon>
    </lineage>
</organism>
<reference evidence="2" key="1">
    <citation type="submission" date="2018-01" db="EMBL/GenBank/DDBJ databases">
        <title>An insight into the sialome of Amazonian anophelines.</title>
        <authorList>
            <person name="Ribeiro J.M."/>
            <person name="Scarpassa V."/>
            <person name="Calvo E."/>
        </authorList>
    </citation>
    <scope>NUCLEOTIDE SEQUENCE</scope>
</reference>
<dbReference type="AlphaFoldDB" id="A0A2M4DRB0"/>
<proteinExistence type="predicted"/>
<dbReference type="EMBL" id="GGFL01015916">
    <property type="protein sequence ID" value="MBW80094.1"/>
    <property type="molecule type" value="Transcribed_RNA"/>
</dbReference>
<name>A0A2M4DRB0_ANODA</name>
<keyword evidence="1" id="KW-1133">Transmembrane helix</keyword>
<feature type="transmembrane region" description="Helical" evidence="1">
    <location>
        <begin position="6"/>
        <end position="27"/>
    </location>
</feature>